<accession>A0A9W8N7W0</accession>
<protein>
    <submittedName>
        <fullName evidence="2">Uncharacterized protein</fullName>
    </submittedName>
</protein>
<dbReference type="VEuPathDB" id="FungiDB:F4678DRAFT_213701"/>
<feature type="region of interest" description="Disordered" evidence="1">
    <location>
        <begin position="1"/>
        <end position="25"/>
    </location>
</feature>
<dbReference type="EMBL" id="JANPWZ010001964">
    <property type="protein sequence ID" value="KAJ3562046.1"/>
    <property type="molecule type" value="Genomic_DNA"/>
</dbReference>
<evidence type="ECO:0000313" key="3">
    <source>
        <dbReference type="Proteomes" id="UP001148614"/>
    </source>
</evidence>
<name>A0A9W8N7W0_9PEZI</name>
<proteinExistence type="predicted"/>
<keyword evidence="3" id="KW-1185">Reference proteome</keyword>
<evidence type="ECO:0000256" key="1">
    <source>
        <dbReference type="SAM" id="MobiDB-lite"/>
    </source>
</evidence>
<dbReference type="AlphaFoldDB" id="A0A9W8N7W0"/>
<evidence type="ECO:0000313" key="2">
    <source>
        <dbReference type="EMBL" id="KAJ3562046.1"/>
    </source>
</evidence>
<comment type="caution">
    <text evidence="2">The sequence shown here is derived from an EMBL/GenBank/DDBJ whole genome shotgun (WGS) entry which is preliminary data.</text>
</comment>
<dbReference type="Proteomes" id="UP001148614">
    <property type="component" value="Unassembled WGS sequence"/>
</dbReference>
<reference evidence="2" key="1">
    <citation type="submission" date="2022-07" db="EMBL/GenBank/DDBJ databases">
        <title>Genome Sequence of Xylaria arbuscula.</title>
        <authorList>
            <person name="Buettner E."/>
        </authorList>
    </citation>
    <scope>NUCLEOTIDE SEQUENCE</scope>
    <source>
        <strain evidence="2">VT107</strain>
    </source>
</reference>
<feature type="compositionally biased region" description="Polar residues" evidence="1">
    <location>
        <begin position="1"/>
        <end position="10"/>
    </location>
</feature>
<organism evidence="2 3">
    <name type="scientific">Xylaria arbuscula</name>
    <dbReference type="NCBI Taxonomy" id="114810"/>
    <lineage>
        <taxon>Eukaryota</taxon>
        <taxon>Fungi</taxon>
        <taxon>Dikarya</taxon>
        <taxon>Ascomycota</taxon>
        <taxon>Pezizomycotina</taxon>
        <taxon>Sordariomycetes</taxon>
        <taxon>Xylariomycetidae</taxon>
        <taxon>Xylariales</taxon>
        <taxon>Xylariaceae</taxon>
        <taxon>Xylaria</taxon>
    </lineage>
</organism>
<gene>
    <name evidence="2" type="ORF">NPX13_g8711</name>
</gene>
<sequence>MSTATITSTVLEAPAPPGQPDISYHPDINKWQARIARRLREDNLQKSIPDGFPEKLTGDLVWDGRTVADKYDWTFVFTPEHLAEIDQALAHFKGVQRHQVFPNDKFNANMAN</sequence>